<organism evidence="3 4">
    <name type="scientific">Priapulus caudatus</name>
    <name type="common">Priapulid worm</name>
    <dbReference type="NCBI Taxonomy" id="37621"/>
    <lineage>
        <taxon>Eukaryota</taxon>
        <taxon>Metazoa</taxon>
        <taxon>Ecdysozoa</taxon>
        <taxon>Scalidophora</taxon>
        <taxon>Priapulida</taxon>
        <taxon>Priapulimorpha</taxon>
        <taxon>Priapulimorphida</taxon>
        <taxon>Priapulidae</taxon>
        <taxon>Priapulus</taxon>
    </lineage>
</organism>
<sequence>RGTCFTIRHEHKKRGKHDENRQRHENKKREKEATGKAVRREHNEGHEHQSRSDRSESRRMSRSSRSRSPVSVSQATKHMPGNKGTEQNSANIRRERFELERPIKQEPDDDEPGQSIEGRTSNGVRRSEKGTKQASSDPEDKAKPDFGLSGKLAEDTNTFRGVVIKYNEPPEARKPKIHWRLYPFKGEQALPLLHVHRQSAYLLGRDRLIADIPIDHPSCSKQHAVLQFRLVSYQRDDMSTGRRVRPYIIDLESANGTYINNKRIEAKVYVELLEKDMLKFGYSSREYIMLQENSKDDLVEDGGVD</sequence>
<keyword evidence="3" id="KW-1185">Reference proteome</keyword>
<evidence type="ECO:0000256" key="1">
    <source>
        <dbReference type="SAM" id="MobiDB-lite"/>
    </source>
</evidence>
<evidence type="ECO:0000259" key="2">
    <source>
        <dbReference type="PROSITE" id="PS50006"/>
    </source>
</evidence>
<feature type="domain" description="FHA" evidence="2">
    <location>
        <begin position="201"/>
        <end position="264"/>
    </location>
</feature>
<dbReference type="SUPFAM" id="SSF49879">
    <property type="entry name" value="SMAD/FHA domain"/>
    <property type="match status" value="1"/>
</dbReference>
<dbReference type="PANTHER" id="PTHR23308">
    <property type="entry name" value="NUCLEAR INHIBITOR OF PROTEIN PHOSPHATASE-1"/>
    <property type="match status" value="1"/>
</dbReference>
<dbReference type="SMART" id="SM00240">
    <property type="entry name" value="FHA"/>
    <property type="match status" value="1"/>
</dbReference>
<name>A0ABM1E6Z1_PRICU</name>
<feature type="region of interest" description="Disordered" evidence="1">
    <location>
        <begin position="1"/>
        <end position="152"/>
    </location>
</feature>
<dbReference type="PROSITE" id="PS50006">
    <property type="entry name" value="FHA_DOMAIN"/>
    <property type="match status" value="1"/>
</dbReference>
<dbReference type="Pfam" id="PF00498">
    <property type="entry name" value="FHA"/>
    <property type="match status" value="1"/>
</dbReference>
<dbReference type="CDD" id="cd22718">
    <property type="entry name" value="FHA_SNIP1"/>
    <property type="match status" value="1"/>
</dbReference>
<evidence type="ECO:0000313" key="4">
    <source>
        <dbReference type="RefSeq" id="XP_014667962.1"/>
    </source>
</evidence>
<dbReference type="RefSeq" id="XP_014667962.1">
    <property type="nucleotide sequence ID" value="XM_014812476.1"/>
</dbReference>
<feature type="compositionally biased region" description="Basic and acidic residues" evidence="1">
    <location>
        <begin position="16"/>
        <end position="59"/>
    </location>
</feature>
<gene>
    <name evidence="4" type="primary">LOC106809411</name>
</gene>
<dbReference type="Proteomes" id="UP000695022">
    <property type="component" value="Unplaced"/>
</dbReference>
<dbReference type="InterPro" id="IPR000253">
    <property type="entry name" value="FHA_dom"/>
</dbReference>
<feature type="compositionally biased region" description="Basic and acidic residues" evidence="1">
    <location>
        <begin position="92"/>
        <end position="106"/>
    </location>
</feature>
<dbReference type="InterPro" id="IPR008984">
    <property type="entry name" value="SMAD_FHA_dom_sf"/>
</dbReference>
<dbReference type="Gene3D" id="2.60.200.20">
    <property type="match status" value="1"/>
</dbReference>
<accession>A0ABM1E6Z1</accession>
<protein>
    <submittedName>
        <fullName evidence="4">Smad nuclear-interacting protein 1-like</fullName>
    </submittedName>
</protein>
<feature type="non-terminal residue" evidence="4">
    <location>
        <position position="1"/>
    </location>
</feature>
<reference evidence="4" key="1">
    <citation type="submission" date="2025-08" db="UniProtKB">
        <authorList>
            <consortium name="RefSeq"/>
        </authorList>
    </citation>
    <scope>IDENTIFICATION</scope>
</reference>
<evidence type="ECO:0000313" key="3">
    <source>
        <dbReference type="Proteomes" id="UP000695022"/>
    </source>
</evidence>
<proteinExistence type="predicted"/>
<dbReference type="GeneID" id="106809411"/>
<dbReference type="InterPro" id="IPR050923">
    <property type="entry name" value="Cell_Proc_Reg/RNA_Proc"/>
</dbReference>